<sequence length="789" mass="87126">MSAAPSKQRTTRPIHEFFKPYVKSTVPAKRPSPSLEETTGVEHSHKGDPQTTTPKAGGRTLNRNAPKTPPSSYLSPKSALGSRTSLSIRSRASHSKGPIEPPSTYKRAPQFGADIRDDTPKGKAGGFSFSFSDLPSSTHAVVKDGKVIEVLDSDEDDDKDSLESLEDLFGRRQGGHNTSQSSSPEEDAKAEVERVRLVNMFTLGKSVPLVGKHKLQALDAKVKAHKFDISTLMVSHFDDEEVESKVKEAWTDVDAATKAAGADSATALDKTLLAAVATTEEDGQSKVARLMDAVDRTEALSSDPVFLFFGVNGLNDWHDENPSRHPFPEAEIPEHLWQDDDDESRSRAYVSGYVADLAARGLISDKALNWTFENVVLEQQDDVRQEYIRCLQSASSSWTRTNIQAQDVQTVFQRLGADSTSLQDSVEIKPRHRLLKKPERRDPKYLLAVLDLFQHICADMDFLALSKLTSIICRLAIDGELTSNGRISSRIDAILERLLSLPELEMRSHVADRILVDIGQRLKDATLQAQLLSHILPSSPTALRIRILLAQAFLFGGDAITDNASDTPRISLHALAEHVSKSPDFDTQRRKGGSTMDYTALHARTHILDIAISDGGRPASFSTRADEQSFNKSVDRLADAVKATFVAIVDTGASHMTRTECKDVLQALYWRLLYSVRTELRPKRHIFDGKAGKLRDAEELKGEERGKNFMSRFLEKTKEKLREREGEREKGAEPPAEAPKVDGDTLQEHGGEVASPSKADKSLRPTSPLTSSEPSETEKSIRKQLGLED</sequence>
<keyword evidence="3" id="KW-1185">Reference proteome</keyword>
<dbReference type="EMBL" id="KN848072">
    <property type="protein sequence ID" value="KIX98220.1"/>
    <property type="molecule type" value="Genomic_DNA"/>
</dbReference>
<protein>
    <submittedName>
        <fullName evidence="2">Uncharacterized protein</fullName>
    </submittedName>
</protein>
<dbReference type="VEuPathDB" id="FungiDB:Z520_06300"/>
<feature type="region of interest" description="Disordered" evidence="1">
    <location>
        <begin position="168"/>
        <end position="190"/>
    </location>
</feature>
<feature type="region of interest" description="Disordered" evidence="1">
    <location>
        <begin position="718"/>
        <end position="789"/>
    </location>
</feature>
<name>A0A0D2H8N3_9EURO</name>
<evidence type="ECO:0000256" key="1">
    <source>
        <dbReference type="SAM" id="MobiDB-lite"/>
    </source>
</evidence>
<reference evidence="2 3" key="1">
    <citation type="submission" date="2015-01" db="EMBL/GenBank/DDBJ databases">
        <title>The Genome Sequence of Fonsecaea multimorphosa CBS 102226.</title>
        <authorList>
            <consortium name="The Broad Institute Genomics Platform"/>
            <person name="Cuomo C."/>
            <person name="de Hoog S."/>
            <person name="Gorbushina A."/>
            <person name="Stielow B."/>
            <person name="Teixiera M."/>
            <person name="Abouelleil A."/>
            <person name="Chapman S.B."/>
            <person name="Priest M."/>
            <person name="Young S.K."/>
            <person name="Wortman J."/>
            <person name="Nusbaum C."/>
            <person name="Birren B."/>
        </authorList>
    </citation>
    <scope>NUCLEOTIDE SEQUENCE [LARGE SCALE GENOMIC DNA]</scope>
    <source>
        <strain evidence="2 3">CBS 102226</strain>
    </source>
</reference>
<feature type="compositionally biased region" description="Basic and acidic residues" evidence="1">
    <location>
        <begin position="718"/>
        <end position="732"/>
    </location>
</feature>
<dbReference type="AlphaFoldDB" id="A0A0D2H8N3"/>
<feature type="compositionally biased region" description="Basic and acidic residues" evidence="1">
    <location>
        <begin position="739"/>
        <end position="751"/>
    </location>
</feature>
<dbReference type="GeneID" id="27712046"/>
<evidence type="ECO:0000313" key="2">
    <source>
        <dbReference type="EMBL" id="KIX98220.1"/>
    </source>
</evidence>
<feature type="compositionally biased region" description="Polar residues" evidence="1">
    <location>
        <begin position="61"/>
        <end position="90"/>
    </location>
</feature>
<evidence type="ECO:0000313" key="3">
    <source>
        <dbReference type="Proteomes" id="UP000053411"/>
    </source>
</evidence>
<accession>A0A0D2H8N3</accession>
<organism evidence="2 3">
    <name type="scientific">Fonsecaea multimorphosa CBS 102226</name>
    <dbReference type="NCBI Taxonomy" id="1442371"/>
    <lineage>
        <taxon>Eukaryota</taxon>
        <taxon>Fungi</taxon>
        <taxon>Dikarya</taxon>
        <taxon>Ascomycota</taxon>
        <taxon>Pezizomycotina</taxon>
        <taxon>Eurotiomycetes</taxon>
        <taxon>Chaetothyriomycetidae</taxon>
        <taxon>Chaetothyriales</taxon>
        <taxon>Herpotrichiellaceae</taxon>
        <taxon>Fonsecaea</taxon>
    </lineage>
</organism>
<feature type="region of interest" description="Disordered" evidence="1">
    <location>
        <begin position="1"/>
        <end position="119"/>
    </location>
</feature>
<feature type="compositionally biased region" description="Low complexity" evidence="1">
    <location>
        <begin position="764"/>
        <end position="774"/>
    </location>
</feature>
<gene>
    <name evidence="2" type="ORF">Z520_06300</name>
</gene>
<dbReference type="RefSeq" id="XP_016632343.1">
    <property type="nucleotide sequence ID" value="XM_016776801.1"/>
</dbReference>
<dbReference type="OrthoDB" id="5350396at2759"/>
<dbReference type="STRING" id="1442371.A0A0D2H8N3"/>
<proteinExistence type="predicted"/>
<dbReference type="Proteomes" id="UP000053411">
    <property type="component" value="Unassembled WGS sequence"/>
</dbReference>